<dbReference type="SMART" id="SM00202">
    <property type="entry name" value="SR"/>
    <property type="match status" value="3"/>
</dbReference>
<accession>A0A2P6U554</accession>
<dbReference type="OrthoDB" id="547695at2759"/>
<evidence type="ECO:0000256" key="3">
    <source>
        <dbReference type="ARBA" id="ARBA00023157"/>
    </source>
</evidence>
<feature type="signal peptide" evidence="6">
    <location>
        <begin position="1"/>
        <end position="19"/>
    </location>
</feature>
<dbReference type="InterPro" id="IPR036772">
    <property type="entry name" value="SRCR-like_dom_sf"/>
</dbReference>
<dbReference type="PANTHER" id="PTHR48071">
    <property type="entry name" value="SRCR DOMAIN-CONTAINING PROTEIN"/>
    <property type="match status" value="1"/>
</dbReference>
<evidence type="ECO:0000259" key="7">
    <source>
        <dbReference type="PROSITE" id="PS50287"/>
    </source>
</evidence>
<dbReference type="PANTHER" id="PTHR48071:SF18">
    <property type="entry name" value="DELETED IN MALIGNANT BRAIN TUMORS 1 PROTEIN-RELATED"/>
    <property type="match status" value="1"/>
</dbReference>
<organism evidence="8 9">
    <name type="scientific">Chlorella sorokiniana</name>
    <name type="common">Freshwater green alga</name>
    <dbReference type="NCBI Taxonomy" id="3076"/>
    <lineage>
        <taxon>Eukaryota</taxon>
        <taxon>Viridiplantae</taxon>
        <taxon>Chlorophyta</taxon>
        <taxon>core chlorophytes</taxon>
        <taxon>Trebouxiophyceae</taxon>
        <taxon>Chlorellales</taxon>
        <taxon>Chlorellaceae</taxon>
        <taxon>Chlorella clade</taxon>
        <taxon>Chlorella</taxon>
    </lineage>
</organism>
<feature type="domain" description="SRCR" evidence="7">
    <location>
        <begin position="539"/>
        <end position="648"/>
    </location>
</feature>
<feature type="domain" description="SRCR" evidence="7">
    <location>
        <begin position="245"/>
        <end position="413"/>
    </location>
</feature>
<dbReference type="SUPFAM" id="SSF56487">
    <property type="entry name" value="SRCR-like"/>
    <property type="match status" value="5"/>
</dbReference>
<sequence>MLMLLWAALLLVQLAAGQAALSCDAPALTRNSYCVHCGGTGGPLVCVAEGGTACNAALKGKSQALPLCSSLGPLGAKDGTCFASVQGKPLAFNSESLILAGVATCPSASDCNCGGSAADTRLPRQSLPYYHRPCGAASLPAGTLPKCISVSATGRQRLSSCLVEAANQLRCYSEVTLGGQNFWVLDHVCSEPLSSSLAPTSAAAECAGPAAAAVMAAAAPVTAAAVKASMTAPRKRQRRSAAVQVRLVGGTPNASGRLEINVGGTWGTVCDMSFTDREADTICRQLGLRTPGVAVGGAFFGLGSGRIWLDGAFCHNFEGRIQICTDGISEVRRDELAQAVCRQLGYSAVNARVIGNALYGQGIGRIWANDFDCDGTEFALAKCKHRPWGSLKLGPAGLGASCDHSGDISVQCEPPPLEMRLAGGDGNSGRLEISVSGPNGPWGTVCNGLFGDLSAAVACRSMNKVAPNKAQGIMIENTNNRFGTAPSSAPIWLAWVACFGDESKFEDCRRMYYSNTLGCSHSRDVHIQCMPDLPTDVALRLVGGTPWNGRYASGRVDVWKSNQWGTVCAEGFEDEDATVVCRQLGYVIAGQPAKGRALPGFPNGDNSWPVWLTYLGCRGDEAGVQYCPHRPWGDKWCFHYSDVGVECGSLDPDGDTQLRLVGGRDANSGRLEINYKGEWGTSKCAA</sequence>
<evidence type="ECO:0000256" key="1">
    <source>
        <dbReference type="ARBA" id="ARBA00022729"/>
    </source>
</evidence>
<keyword evidence="4" id="KW-0675">Receptor</keyword>
<evidence type="ECO:0000256" key="6">
    <source>
        <dbReference type="SAM" id="SignalP"/>
    </source>
</evidence>
<comment type="caution">
    <text evidence="8">The sequence shown here is derived from an EMBL/GenBank/DDBJ whole genome shotgun (WGS) entry which is preliminary data.</text>
</comment>
<dbReference type="PROSITE" id="PS00420">
    <property type="entry name" value="SRCR_1"/>
    <property type="match status" value="1"/>
</dbReference>
<dbReference type="Gene3D" id="3.10.250.10">
    <property type="entry name" value="SRCR-like domain"/>
    <property type="match status" value="4"/>
</dbReference>
<evidence type="ECO:0000256" key="5">
    <source>
        <dbReference type="ARBA" id="ARBA00023180"/>
    </source>
</evidence>
<reference evidence="8 9" key="1">
    <citation type="journal article" date="2018" name="Plant J.">
        <title>Genome sequences of Chlorella sorokiniana UTEX 1602 and Micractinium conductrix SAG 241.80: implications to maltose excretion by a green alga.</title>
        <authorList>
            <person name="Arriola M.B."/>
            <person name="Velmurugan N."/>
            <person name="Zhang Y."/>
            <person name="Plunkett M.H."/>
            <person name="Hondzo H."/>
            <person name="Barney B.M."/>
        </authorList>
    </citation>
    <scope>NUCLEOTIDE SEQUENCE [LARGE SCALE GENOMIC DNA]</scope>
    <source>
        <strain evidence="9">UTEX 1602</strain>
    </source>
</reference>
<dbReference type="EMBL" id="LHPG02000001">
    <property type="protein sequence ID" value="PRW61445.1"/>
    <property type="molecule type" value="Genomic_DNA"/>
</dbReference>
<dbReference type="PRINTS" id="PR00258">
    <property type="entry name" value="SPERACTRCPTR"/>
</dbReference>
<dbReference type="FunFam" id="3.10.250.10:FF:000007">
    <property type="entry name" value="Soluble scavenger receptor cysteine-rich domain-containing protein SSC5D"/>
    <property type="match status" value="1"/>
</dbReference>
<evidence type="ECO:0000313" key="9">
    <source>
        <dbReference type="Proteomes" id="UP000239899"/>
    </source>
</evidence>
<gene>
    <name evidence="8" type="ORF">C2E21_0327</name>
</gene>
<feature type="chain" id="PRO_5015153054" evidence="6">
    <location>
        <begin position="20"/>
        <end position="686"/>
    </location>
</feature>
<dbReference type="InterPro" id="IPR001190">
    <property type="entry name" value="SRCR"/>
</dbReference>
<dbReference type="PROSITE" id="PS50287">
    <property type="entry name" value="SRCR_2"/>
    <property type="match status" value="4"/>
</dbReference>
<dbReference type="AlphaFoldDB" id="A0A2P6U554"/>
<keyword evidence="5" id="KW-0325">Glycoprotein</keyword>
<name>A0A2P6U554_CHLSO</name>
<evidence type="ECO:0000313" key="8">
    <source>
        <dbReference type="EMBL" id="PRW61445.1"/>
    </source>
</evidence>
<keyword evidence="3" id="KW-1015">Disulfide bond</keyword>
<dbReference type="Proteomes" id="UP000239899">
    <property type="component" value="Unassembled WGS sequence"/>
</dbReference>
<proteinExistence type="predicted"/>
<dbReference type="GO" id="GO:0016020">
    <property type="term" value="C:membrane"/>
    <property type="evidence" value="ECO:0007669"/>
    <property type="project" value="InterPro"/>
</dbReference>
<evidence type="ECO:0000256" key="4">
    <source>
        <dbReference type="ARBA" id="ARBA00023170"/>
    </source>
</evidence>
<evidence type="ECO:0000256" key="2">
    <source>
        <dbReference type="ARBA" id="ARBA00022737"/>
    </source>
</evidence>
<keyword evidence="9" id="KW-1185">Reference proteome</keyword>
<keyword evidence="1 6" id="KW-0732">Signal</keyword>
<feature type="domain" description="SRCR" evidence="7">
    <location>
        <begin position="419"/>
        <end position="530"/>
    </location>
</feature>
<dbReference type="Pfam" id="PF00530">
    <property type="entry name" value="SRCR"/>
    <property type="match status" value="4"/>
</dbReference>
<feature type="domain" description="SRCR" evidence="7">
    <location>
        <begin position="658"/>
        <end position="681"/>
    </location>
</feature>
<keyword evidence="2" id="KW-0677">Repeat</keyword>
<protein>
    <submittedName>
        <fullName evidence="8">Deleted in malignant brain tumors 1-like</fullName>
    </submittedName>
</protein>